<evidence type="ECO:0000256" key="3">
    <source>
        <dbReference type="SAM" id="SignalP"/>
    </source>
</evidence>
<evidence type="ECO:0000256" key="2">
    <source>
        <dbReference type="SAM" id="MobiDB-lite"/>
    </source>
</evidence>
<dbReference type="InterPro" id="IPR050922">
    <property type="entry name" value="LytR/CpsA/Psr_CW_biosynth"/>
</dbReference>
<keyword evidence="5" id="KW-0808">Transferase</keyword>
<evidence type="ECO:0000313" key="6">
    <source>
        <dbReference type="Proteomes" id="UP001404956"/>
    </source>
</evidence>
<organism evidence="5 6">
    <name type="scientific">Deinococcus aluminii</name>
    <dbReference type="NCBI Taxonomy" id="1656885"/>
    <lineage>
        <taxon>Bacteria</taxon>
        <taxon>Thermotogati</taxon>
        <taxon>Deinococcota</taxon>
        <taxon>Deinococci</taxon>
        <taxon>Deinococcales</taxon>
        <taxon>Deinococcaceae</taxon>
        <taxon>Deinococcus</taxon>
    </lineage>
</organism>
<feature type="compositionally biased region" description="Pro residues" evidence="2">
    <location>
        <begin position="95"/>
        <end position="106"/>
    </location>
</feature>
<feature type="compositionally biased region" description="Polar residues" evidence="2">
    <location>
        <begin position="23"/>
        <end position="40"/>
    </location>
</feature>
<dbReference type="PANTHER" id="PTHR33392:SF6">
    <property type="entry name" value="POLYISOPRENYL-TEICHOIC ACID--PEPTIDOGLYCAN TEICHOIC ACID TRANSFERASE TAGU"/>
    <property type="match status" value="1"/>
</dbReference>
<feature type="compositionally biased region" description="Low complexity" evidence="2">
    <location>
        <begin position="41"/>
        <end position="54"/>
    </location>
</feature>
<accession>A0ABP9XC98</accession>
<feature type="domain" description="Cell envelope-related transcriptional attenuator" evidence="4">
    <location>
        <begin position="132"/>
        <end position="274"/>
    </location>
</feature>
<dbReference type="InterPro" id="IPR004474">
    <property type="entry name" value="LytR_CpsA_psr"/>
</dbReference>
<dbReference type="Proteomes" id="UP001404956">
    <property type="component" value="Unassembled WGS sequence"/>
</dbReference>
<dbReference type="NCBIfam" id="TIGR00350">
    <property type="entry name" value="lytR_cpsA_psr"/>
    <property type="match status" value="1"/>
</dbReference>
<reference evidence="5 6" key="1">
    <citation type="submission" date="2024-02" db="EMBL/GenBank/DDBJ databases">
        <title>Deinococcus aluminii NBRC 112889.</title>
        <authorList>
            <person name="Ichikawa N."/>
            <person name="Katano-Makiyama Y."/>
            <person name="Hidaka K."/>
        </authorList>
    </citation>
    <scope>NUCLEOTIDE SEQUENCE [LARGE SCALE GENOMIC DNA]</scope>
    <source>
        <strain evidence="5 6">NBRC 112889</strain>
    </source>
</reference>
<dbReference type="Pfam" id="PF03816">
    <property type="entry name" value="LytR_cpsA_psr"/>
    <property type="match status" value="1"/>
</dbReference>
<feature type="chain" id="PRO_5046651479" evidence="3">
    <location>
        <begin position="23"/>
        <end position="358"/>
    </location>
</feature>
<evidence type="ECO:0000313" key="5">
    <source>
        <dbReference type="EMBL" id="GAA5532992.1"/>
    </source>
</evidence>
<comment type="caution">
    <text evidence="5">The sequence shown here is derived from an EMBL/GenBank/DDBJ whole genome shotgun (WGS) entry which is preliminary data.</text>
</comment>
<evidence type="ECO:0000259" key="4">
    <source>
        <dbReference type="Pfam" id="PF03816"/>
    </source>
</evidence>
<dbReference type="Gene3D" id="3.40.630.190">
    <property type="entry name" value="LCP protein"/>
    <property type="match status" value="1"/>
</dbReference>
<dbReference type="GO" id="GO:0016740">
    <property type="term" value="F:transferase activity"/>
    <property type="evidence" value="ECO:0007669"/>
    <property type="project" value="UniProtKB-KW"/>
</dbReference>
<protein>
    <submittedName>
        <fullName evidence="5">Polyisoprenyl-teichoic acid--peptidoglycan teichoic acid transferase TagU</fullName>
    </submittedName>
</protein>
<dbReference type="EMBL" id="BAABRV010000003">
    <property type="protein sequence ID" value="GAA5532992.1"/>
    <property type="molecule type" value="Genomic_DNA"/>
</dbReference>
<feature type="compositionally biased region" description="Low complexity" evidence="2">
    <location>
        <begin position="65"/>
        <end position="94"/>
    </location>
</feature>
<feature type="region of interest" description="Disordered" evidence="2">
    <location>
        <begin position="20"/>
        <end position="108"/>
    </location>
</feature>
<proteinExistence type="inferred from homology"/>
<feature type="signal peptide" evidence="3">
    <location>
        <begin position="1"/>
        <end position="22"/>
    </location>
</feature>
<feature type="compositionally biased region" description="Pro residues" evidence="2">
    <location>
        <begin position="55"/>
        <end position="64"/>
    </location>
</feature>
<dbReference type="PANTHER" id="PTHR33392">
    <property type="entry name" value="POLYISOPRENYL-TEICHOIC ACID--PEPTIDOGLYCAN TEICHOIC ACID TRANSFERASE TAGU"/>
    <property type="match status" value="1"/>
</dbReference>
<keyword evidence="6" id="KW-1185">Reference proteome</keyword>
<comment type="similarity">
    <text evidence="1">Belongs to the LytR/CpsA/Psr (LCP) family.</text>
</comment>
<dbReference type="RefSeq" id="WP_345452608.1">
    <property type="nucleotide sequence ID" value="NZ_BAABRV010000003.1"/>
</dbReference>
<sequence length="358" mass="38295">MRQHRIIKTALALVLVTGAGQAASGTPTKPGTATTSSTGQAKSTTPPKTTAKPPAKTPPKPPAKTPAKSTAKTPAKTSAKTQAKPPAKTPAKPAVTPPTAPLPAPHPVSFKNGDPVAILLLGIDRRAQERGRSDTIMVLVLNPRQNRAKLLSIPRDSRVAIPGRKGLDKINHAYAYGGTGLSVKTVSALIGLPIYYHAEVDLAGFVQLVNGLGGVTVSVKQGFKYEGLTYQPGVSRMNGTQALGYTRMRYDDPKGDLGRIERQKSVLEALGKQLHTLRGIAYAPAMLNIALKNVQTNIGAGDAFNLYRNYRPSLKNVERLYLGGKSRKIDNLWYYVLDPQSVKHVSAVLQHEAQGGKR</sequence>
<keyword evidence="3" id="KW-0732">Signal</keyword>
<name>A0ABP9XC98_9DEIO</name>
<gene>
    <name evidence="5" type="primary">tagU_2</name>
    <name evidence="5" type="ORF">Dalu01_01389</name>
</gene>
<evidence type="ECO:0000256" key="1">
    <source>
        <dbReference type="ARBA" id="ARBA00006068"/>
    </source>
</evidence>